<dbReference type="GO" id="GO:0017056">
    <property type="term" value="F:structural constituent of nuclear pore"/>
    <property type="evidence" value="ECO:0007669"/>
    <property type="project" value="InterPro"/>
</dbReference>
<evidence type="ECO:0000256" key="7">
    <source>
        <dbReference type="ARBA" id="ARBA00023242"/>
    </source>
</evidence>
<dbReference type="InterPro" id="IPR044840">
    <property type="entry name" value="Nup188"/>
</dbReference>
<dbReference type="PANTHER" id="PTHR31431:SF1">
    <property type="entry name" value="NUCLEOPORIN NUP188"/>
    <property type="match status" value="1"/>
</dbReference>
<feature type="domain" description="Nucleoporin Nup188 N-terminal subdomain III" evidence="9">
    <location>
        <begin position="527"/>
        <end position="933"/>
    </location>
</feature>
<gene>
    <name evidence="10" type="ORF">CLUMA_CG016201</name>
</gene>
<dbReference type="PANTHER" id="PTHR31431">
    <property type="entry name" value="NUCLEOPORIN NUP188 HOMOLOG"/>
    <property type="match status" value="1"/>
</dbReference>
<feature type="region of interest" description="Disordered" evidence="8">
    <location>
        <begin position="1743"/>
        <end position="1762"/>
    </location>
</feature>
<dbReference type="GO" id="GO:0006606">
    <property type="term" value="P:protein import into nucleus"/>
    <property type="evidence" value="ECO:0007669"/>
    <property type="project" value="TreeGrafter"/>
</dbReference>
<organism evidence="10 11">
    <name type="scientific">Clunio marinus</name>
    <dbReference type="NCBI Taxonomy" id="568069"/>
    <lineage>
        <taxon>Eukaryota</taxon>
        <taxon>Metazoa</taxon>
        <taxon>Ecdysozoa</taxon>
        <taxon>Arthropoda</taxon>
        <taxon>Hexapoda</taxon>
        <taxon>Insecta</taxon>
        <taxon>Pterygota</taxon>
        <taxon>Neoptera</taxon>
        <taxon>Endopterygota</taxon>
        <taxon>Diptera</taxon>
        <taxon>Nematocera</taxon>
        <taxon>Chironomoidea</taxon>
        <taxon>Chironomidae</taxon>
        <taxon>Clunio</taxon>
    </lineage>
</organism>
<reference evidence="10 11" key="1">
    <citation type="submission" date="2015-04" db="EMBL/GenBank/DDBJ databases">
        <authorList>
            <person name="Syromyatnikov M.Y."/>
            <person name="Popov V.N."/>
        </authorList>
    </citation>
    <scope>NUCLEOTIDE SEQUENCE [LARGE SCALE GENOMIC DNA]</scope>
</reference>
<keyword evidence="3" id="KW-0509">mRNA transport</keyword>
<evidence type="ECO:0000256" key="4">
    <source>
        <dbReference type="ARBA" id="ARBA00022927"/>
    </source>
</evidence>
<evidence type="ECO:0000256" key="2">
    <source>
        <dbReference type="ARBA" id="ARBA00022448"/>
    </source>
</evidence>
<evidence type="ECO:0000256" key="6">
    <source>
        <dbReference type="ARBA" id="ARBA00023132"/>
    </source>
</evidence>
<evidence type="ECO:0000256" key="3">
    <source>
        <dbReference type="ARBA" id="ARBA00022816"/>
    </source>
</evidence>
<keyword evidence="7" id="KW-0539">Nucleus</keyword>
<dbReference type="GO" id="GO:0051028">
    <property type="term" value="P:mRNA transport"/>
    <property type="evidence" value="ECO:0007669"/>
    <property type="project" value="UniProtKB-KW"/>
</dbReference>
<feature type="region of interest" description="Disordered" evidence="8">
    <location>
        <begin position="1799"/>
        <end position="1820"/>
    </location>
</feature>
<evidence type="ECO:0000313" key="10">
    <source>
        <dbReference type="EMBL" id="CRL03548.1"/>
    </source>
</evidence>
<dbReference type="GO" id="GO:0044611">
    <property type="term" value="C:nuclear pore inner ring"/>
    <property type="evidence" value="ECO:0007669"/>
    <property type="project" value="TreeGrafter"/>
</dbReference>
<dbReference type="Pfam" id="PF21093">
    <property type="entry name" value="Nup188_N-subdom_III"/>
    <property type="match status" value="1"/>
</dbReference>
<sequence length="1880" mass="217844">MTSTEARLIQWKKLYQLISGTFYNENQDVIKKKLLELSKEIEMGLYAFKKPTSDSNGRVEKLLKDKHQQKLIPFTKKLYQFLDLDVNQSYEILCYYLVNEYRGSASSLQNFVSSESLMIKLLSDIWFYYGLERMVLLKVTKCIVEFHDSNDHPYRDAFKAVIEKIGFKDLLVSHINQLEALINDIQHVKFLVGDYFNSPQKLQSWSERKHREMIEVLQIIGLCCHFEKIQPENVERLVNLFRNHSFGKQNQFLNPANSLHSDLIQKVTFNEVSCLMIILSTTNVESLTWMEEIINKLDETIIGMHNYPEHGPILISWMLFKFASKSNETTTDHFAVYGKLGSRAVQLGVFEFLYNMLQHKMFNDKSLLAKNIVRCLYDNLSFLCELFNTDGSISHHPKLFELFSEILKSPEIAKEFCKTEENPIRSIFNSALEKFPVELTPFSLIVTSLAGASNMSHKWILNYVQNLPVYTEQPIDPLYELRRAVDDEDEDAYILLNDYQPFKKINEFVIETGTKAIVREQKNRMFVHFFVNTNYFHVLHNEINDIMYSFQNFSAIHESQIKRLEVVLKFLSTIIKRIDGPDDITNEMIHPTEMVFDLLVKFMTFQSPPIDLMAICIDVCTELLSYFGDEITRRFINLKIAPSITSQNLDYKSYANGTGFESGLVGNYLINFERHSGRYSFLKAYLMIDPSLVELPGLIFLLREIFVHANGWHYENEQDRMDIFILVLEHVHDILTLPKDIIKSNQKKQLLRDICVYSLLNLEMSVALLKHVAVGNPILLSNFIENESNWFAATDSNLNLLVLNAMKILMQILKLKYSIDDENVVRLSPLEQFIYTQPKQLDTLKVIPIVTSYTSYPFNRRFSVFSCRLLRRFAIEFHSSLSACLDLEPDQIRMMFLQRLRDNLESDDLKIAVLDLVNACIDRQPGLTEAFFKVTYEQDNRNKFFIKRTKESENMCDGIVTYMEEYLDAIKRDPTKTTDEQLKRIMSLFHGLWKQGLQSLVKELVKKENFWSSLCSPLLTNPIESFQYAQLFNIIGIELFRIRDTSDEDEKFKKVLNEFLSRDVFKRWLDVLFDLPSMDYDDVSIVMSDTPEWLSRLQSFKDFIVLLLHKKSFVKIPNESYKLLLDMCLDALVDASERVESDLDSRQFVVLSEMFLILLNDQKVKYTKTSEEDAKLLQKVEMLMKTLTKCYHELHKRGKHSILAIAIKIIDLESDEIKTNGNLIALSFVRYNVEILCHEFFLIENRTNMTESEDVERTNSLILSINLLKKLLMLQENGEISGDWSQWFNHHKIFNRFLSALNVICQDYSQRLITAEIFDLLVTFAKGSPYSKELINSDLGDYLWMKLIPPKELIERNFDAVEVKDKTCEWTPQEWWIIYGKGIQLVKLLVEQHSHLFIKDALFFIGIHEEYLTDCIVLAKISLEPNAIKLIRVTLELLSEVVGFENAWRIDYYQSIMTLMKCVQSLMENSVSLLHRPKILKRLTETSKKQFEEYSDTLLTDPNDELVNSMNELIEIITLCAKCLLQFSPKLINLLCDVEFVNKWTPFIEVQFGAPKINSESIQQLSFATILSAIGVFVKALNLQHFVFKQIPINQIPNEQEVDGSETVSMATFNESMHQRALGLPPSSPISSPLSPRRPFSKSLSMTSASSSIVQASNELLSHLDSKICFAALEYVLTLLASQSLLLLKSQSVSSREKQLIRRELSNELYIFHDFVKKKIFKDFNKMLHRQKLGAFQVINKVDDDDDQDQPGPSRLSTSQRRSHDLRVNVVRKLHLQQKASLDIPTSFSPILHAGTSKHVPIDSPPLRSAGNPTTSTTMKRVGFDLSSTGSKVMMEEDDEPYVVNRADPSFTGLSHVKMVEEDYIHLLSNLFMFICQAEN</sequence>
<proteinExistence type="predicted"/>
<keyword evidence="11" id="KW-1185">Reference proteome</keyword>
<dbReference type="EMBL" id="CVRI01000059">
    <property type="protein sequence ID" value="CRL03548.1"/>
    <property type="molecule type" value="Genomic_DNA"/>
</dbReference>
<dbReference type="InterPro" id="IPR048883">
    <property type="entry name" value="Nup188_N-subdom_III"/>
</dbReference>
<dbReference type="Proteomes" id="UP000183832">
    <property type="component" value="Unassembled WGS sequence"/>
</dbReference>
<protein>
    <submittedName>
        <fullName evidence="10">CLUMA_CG016201, isoform A</fullName>
    </submittedName>
</protein>
<evidence type="ECO:0000256" key="5">
    <source>
        <dbReference type="ARBA" id="ARBA00023010"/>
    </source>
</evidence>
<keyword evidence="6" id="KW-0906">Nuclear pore complex</keyword>
<comment type="subcellular location">
    <subcellularLocation>
        <location evidence="1">Nucleus</location>
        <location evidence="1">Nuclear pore complex</location>
    </subcellularLocation>
</comment>
<accession>A0A1J1IVD6</accession>
<name>A0A1J1IVD6_9DIPT</name>
<evidence type="ECO:0000256" key="8">
    <source>
        <dbReference type="SAM" id="MobiDB-lite"/>
    </source>
</evidence>
<evidence type="ECO:0000313" key="11">
    <source>
        <dbReference type="Proteomes" id="UP000183832"/>
    </source>
</evidence>
<dbReference type="GO" id="GO:0006405">
    <property type="term" value="P:RNA export from nucleus"/>
    <property type="evidence" value="ECO:0007669"/>
    <property type="project" value="TreeGrafter"/>
</dbReference>
<keyword evidence="5" id="KW-0811">Translocation</keyword>
<dbReference type="STRING" id="568069.A0A1J1IVD6"/>
<evidence type="ECO:0000256" key="1">
    <source>
        <dbReference type="ARBA" id="ARBA00004567"/>
    </source>
</evidence>
<keyword evidence="2" id="KW-0813">Transport</keyword>
<keyword evidence="4" id="KW-0653">Protein transport</keyword>
<evidence type="ECO:0000259" key="9">
    <source>
        <dbReference type="Pfam" id="PF21093"/>
    </source>
</evidence>
<dbReference type="OrthoDB" id="102511at2759"/>